<dbReference type="Gene3D" id="1.10.510.10">
    <property type="entry name" value="Transferase(Phosphotransferase) domain 1"/>
    <property type="match status" value="1"/>
</dbReference>
<protein>
    <recommendedName>
        <fullName evidence="2">non-specific serine/threonine protein kinase</fullName>
        <ecNumber evidence="2">2.7.11.1</ecNumber>
    </recommendedName>
</protein>
<dbReference type="PROSITE" id="PS00107">
    <property type="entry name" value="PROTEIN_KINASE_ATP"/>
    <property type="match status" value="1"/>
</dbReference>
<proteinExistence type="inferred from homology"/>
<evidence type="ECO:0000256" key="12">
    <source>
        <dbReference type="SAM" id="MobiDB-lite"/>
    </source>
</evidence>
<evidence type="ECO:0000256" key="10">
    <source>
        <dbReference type="PROSITE-ProRule" id="PRU10141"/>
    </source>
</evidence>
<dbReference type="SMART" id="SM00220">
    <property type="entry name" value="S_TKc"/>
    <property type="match status" value="1"/>
</dbReference>
<evidence type="ECO:0000256" key="3">
    <source>
        <dbReference type="ARBA" id="ARBA00022527"/>
    </source>
</evidence>
<evidence type="ECO:0000256" key="9">
    <source>
        <dbReference type="ARBA" id="ARBA00048679"/>
    </source>
</evidence>
<dbReference type="PANTHER" id="PTHR44899">
    <property type="entry name" value="CAMK FAMILY PROTEIN KINASE"/>
    <property type="match status" value="1"/>
</dbReference>
<dbReference type="Pfam" id="PF00069">
    <property type="entry name" value="Pkinase"/>
    <property type="match status" value="1"/>
</dbReference>
<dbReference type="STRING" id="1344416.A0A139AF83"/>
<evidence type="ECO:0000256" key="11">
    <source>
        <dbReference type="RuleBase" id="RU000304"/>
    </source>
</evidence>
<accession>A0A139AF83</accession>
<dbReference type="Gene3D" id="3.30.200.20">
    <property type="entry name" value="Phosphorylase Kinase, domain 1"/>
    <property type="match status" value="2"/>
</dbReference>
<feature type="compositionally biased region" description="Polar residues" evidence="12">
    <location>
        <begin position="1"/>
        <end position="22"/>
    </location>
</feature>
<dbReference type="CDD" id="cd08217">
    <property type="entry name" value="STKc_Nek2"/>
    <property type="match status" value="1"/>
</dbReference>
<dbReference type="GO" id="GO:0004674">
    <property type="term" value="F:protein serine/threonine kinase activity"/>
    <property type="evidence" value="ECO:0007669"/>
    <property type="project" value="UniProtKB-KW"/>
</dbReference>
<evidence type="ECO:0000256" key="1">
    <source>
        <dbReference type="ARBA" id="ARBA00010886"/>
    </source>
</evidence>
<dbReference type="InterPro" id="IPR017441">
    <property type="entry name" value="Protein_kinase_ATP_BS"/>
</dbReference>
<dbReference type="EC" id="2.7.11.1" evidence="2"/>
<dbReference type="InterPro" id="IPR008271">
    <property type="entry name" value="Ser/Thr_kinase_AS"/>
</dbReference>
<dbReference type="FunFam" id="3.30.200.20:FF:000097">
    <property type="entry name" value="Probable serine/threonine-protein kinase nek1"/>
    <property type="match status" value="1"/>
</dbReference>
<dbReference type="PROSITE" id="PS50011">
    <property type="entry name" value="PROTEIN_KINASE_DOM"/>
    <property type="match status" value="1"/>
</dbReference>
<dbReference type="InterPro" id="IPR000719">
    <property type="entry name" value="Prot_kinase_dom"/>
</dbReference>
<sequence length="354" mass="39620">MLATAYTDSGTARDTSLATVNPPSRDATAGTPPPSPHSSKAAVEYTPSKPGSPKSRHSEPPSSSSGQTALTNFDPLEVIGSGSFGLIRKVRRKTDGKVLARKEIDYRKMSDREKRQLVAEVNILRELRHPHIVRYYERYVDRDNCLIYIIMEYCEGGDLSSVIKRCRKESRTIPEPVVWSLVTQLLLALCECHHPPPKRSGTPRAVVLHRDIKPDNVFLDAEQNIKLGDFGLSRVMDDPDTQFARTYVGTPFYMSPELVNEAQYNTKSDIWSLGCLVYEMCALEPPFQAKSQSGLAAKIKLGKIPEIPKCYSNELRNAIKSMLQVNHAKRPTAVELLKLDRIQICLAQRDINLA</sequence>
<name>A0A139AF83_GONPJ</name>
<evidence type="ECO:0000313" key="14">
    <source>
        <dbReference type="EMBL" id="KXS15482.1"/>
    </source>
</evidence>
<dbReference type="EMBL" id="KQ965762">
    <property type="protein sequence ID" value="KXS15482.1"/>
    <property type="molecule type" value="Genomic_DNA"/>
</dbReference>
<evidence type="ECO:0000256" key="2">
    <source>
        <dbReference type="ARBA" id="ARBA00012513"/>
    </source>
</evidence>
<evidence type="ECO:0000256" key="4">
    <source>
        <dbReference type="ARBA" id="ARBA00022679"/>
    </source>
</evidence>
<dbReference type="OMA" id="YKCHYGE"/>
<feature type="region of interest" description="Disordered" evidence="12">
    <location>
        <begin position="1"/>
        <end position="72"/>
    </location>
</feature>
<dbReference type="InterPro" id="IPR051131">
    <property type="entry name" value="NEK_Ser/Thr_kinase_NIMA"/>
</dbReference>
<reference evidence="14 15" key="1">
    <citation type="journal article" date="2015" name="Genome Biol. Evol.">
        <title>Phylogenomic analyses indicate that early fungi evolved digesting cell walls of algal ancestors of land plants.</title>
        <authorList>
            <person name="Chang Y."/>
            <person name="Wang S."/>
            <person name="Sekimoto S."/>
            <person name="Aerts A.L."/>
            <person name="Choi C."/>
            <person name="Clum A."/>
            <person name="LaButti K.M."/>
            <person name="Lindquist E.A."/>
            <person name="Yee Ngan C."/>
            <person name="Ohm R.A."/>
            <person name="Salamov A.A."/>
            <person name="Grigoriev I.V."/>
            <person name="Spatafora J.W."/>
            <person name="Berbee M.L."/>
        </authorList>
    </citation>
    <scope>NUCLEOTIDE SEQUENCE [LARGE SCALE GENOMIC DNA]</scope>
    <source>
        <strain evidence="14 15">JEL478</strain>
    </source>
</reference>
<keyword evidence="3 11" id="KW-0723">Serine/threonine-protein kinase</keyword>
<dbReference type="SUPFAM" id="SSF56112">
    <property type="entry name" value="Protein kinase-like (PK-like)"/>
    <property type="match status" value="1"/>
</dbReference>
<evidence type="ECO:0000256" key="5">
    <source>
        <dbReference type="ARBA" id="ARBA00022741"/>
    </source>
</evidence>
<comment type="similarity">
    <text evidence="1">Belongs to the protein kinase superfamily. NEK Ser/Thr protein kinase family. NIMA subfamily.</text>
</comment>
<dbReference type="GO" id="GO:0005524">
    <property type="term" value="F:ATP binding"/>
    <property type="evidence" value="ECO:0007669"/>
    <property type="project" value="UniProtKB-UniRule"/>
</dbReference>
<dbReference type="PIRSF" id="PIRSF000654">
    <property type="entry name" value="Integrin-linked_kinase"/>
    <property type="match status" value="1"/>
</dbReference>
<dbReference type="PROSITE" id="PS00108">
    <property type="entry name" value="PROTEIN_KINASE_ST"/>
    <property type="match status" value="1"/>
</dbReference>
<keyword evidence="7 10" id="KW-0067">ATP-binding</keyword>
<evidence type="ECO:0000256" key="8">
    <source>
        <dbReference type="ARBA" id="ARBA00047899"/>
    </source>
</evidence>
<keyword evidence="6 14" id="KW-0418">Kinase</keyword>
<keyword evidence="4" id="KW-0808">Transferase</keyword>
<comment type="catalytic activity">
    <reaction evidence="9">
        <text>L-seryl-[protein] + ATP = O-phospho-L-seryl-[protein] + ADP + H(+)</text>
        <dbReference type="Rhea" id="RHEA:17989"/>
        <dbReference type="Rhea" id="RHEA-COMP:9863"/>
        <dbReference type="Rhea" id="RHEA-COMP:11604"/>
        <dbReference type="ChEBI" id="CHEBI:15378"/>
        <dbReference type="ChEBI" id="CHEBI:29999"/>
        <dbReference type="ChEBI" id="CHEBI:30616"/>
        <dbReference type="ChEBI" id="CHEBI:83421"/>
        <dbReference type="ChEBI" id="CHEBI:456216"/>
        <dbReference type="EC" id="2.7.11.1"/>
    </reaction>
</comment>
<evidence type="ECO:0000259" key="13">
    <source>
        <dbReference type="PROSITE" id="PS50011"/>
    </source>
</evidence>
<evidence type="ECO:0000256" key="7">
    <source>
        <dbReference type="ARBA" id="ARBA00022840"/>
    </source>
</evidence>
<keyword evidence="5 10" id="KW-0547">Nucleotide-binding</keyword>
<gene>
    <name evidence="14" type="ORF">M427DRAFT_98778</name>
</gene>
<dbReference type="AlphaFoldDB" id="A0A139AF83"/>
<dbReference type="OrthoDB" id="10250725at2759"/>
<organism evidence="14 15">
    <name type="scientific">Gonapodya prolifera (strain JEL478)</name>
    <name type="common">Monoblepharis prolifera</name>
    <dbReference type="NCBI Taxonomy" id="1344416"/>
    <lineage>
        <taxon>Eukaryota</taxon>
        <taxon>Fungi</taxon>
        <taxon>Fungi incertae sedis</taxon>
        <taxon>Chytridiomycota</taxon>
        <taxon>Chytridiomycota incertae sedis</taxon>
        <taxon>Monoblepharidomycetes</taxon>
        <taxon>Monoblepharidales</taxon>
        <taxon>Gonapodyaceae</taxon>
        <taxon>Gonapodya</taxon>
    </lineage>
</organism>
<evidence type="ECO:0000256" key="6">
    <source>
        <dbReference type="ARBA" id="ARBA00022777"/>
    </source>
</evidence>
<dbReference type="InterPro" id="IPR011009">
    <property type="entry name" value="Kinase-like_dom_sf"/>
</dbReference>
<keyword evidence="15" id="KW-1185">Reference proteome</keyword>
<evidence type="ECO:0000313" key="15">
    <source>
        <dbReference type="Proteomes" id="UP000070544"/>
    </source>
</evidence>
<dbReference type="Proteomes" id="UP000070544">
    <property type="component" value="Unassembled WGS sequence"/>
</dbReference>
<dbReference type="PANTHER" id="PTHR44899:SF10">
    <property type="entry name" value="NIMA-RELATED KINASE 2"/>
    <property type="match status" value="1"/>
</dbReference>
<feature type="domain" description="Protein kinase" evidence="13">
    <location>
        <begin position="73"/>
        <end position="342"/>
    </location>
</feature>
<feature type="binding site" evidence="10">
    <location>
        <position position="102"/>
    </location>
    <ligand>
        <name>ATP</name>
        <dbReference type="ChEBI" id="CHEBI:30616"/>
    </ligand>
</feature>
<comment type="catalytic activity">
    <reaction evidence="8">
        <text>L-threonyl-[protein] + ATP = O-phospho-L-threonyl-[protein] + ADP + H(+)</text>
        <dbReference type="Rhea" id="RHEA:46608"/>
        <dbReference type="Rhea" id="RHEA-COMP:11060"/>
        <dbReference type="Rhea" id="RHEA-COMP:11605"/>
        <dbReference type="ChEBI" id="CHEBI:15378"/>
        <dbReference type="ChEBI" id="CHEBI:30013"/>
        <dbReference type="ChEBI" id="CHEBI:30616"/>
        <dbReference type="ChEBI" id="CHEBI:61977"/>
        <dbReference type="ChEBI" id="CHEBI:456216"/>
        <dbReference type="EC" id="2.7.11.1"/>
    </reaction>
</comment>